<comment type="catalytic activity">
    <reaction evidence="5">
        <text>a 2'-deoxyadenosine in DNA + S-adenosyl-L-methionine = an N(6)-methyl-2'-deoxyadenosine in DNA + S-adenosyl-L-homocysteine + H(+)</text>
        <dbReference type="Rhea" id="RHEA:15197"/>
        <dbReference type="Rhea" id="RHEA-COMP:12418"/>
        <dbReference type="Rhea" id="RHEA-COMP:12419"/>
        <dbReference type="ChEBI" id="CHEBI:15378"/>
        <dbReference type="ChEBI" id="CHEBI:57856"/>
        <dbReference type="ChEBI" id="CHEBI:59789"/>
        <dbReference type="ChEBI" id="CHEBI:90615"/>
        <dbReference type="ChEBI" id="CHEBI:90616"/>
        <dbReference type="EC" id="2.1.1.72"/>
    </reaction>
</comment>
<feature type="domain" description="DNA methylase adenine-specific" evidence="7">
    <location>
        <begin position="171"/>
        <end position="438"/>
    </location>
</feature>
<dbReference type="RefSeq" id="WP_074461478.1">
    <property type="nucleotide sequence ID" value="NZ_FMUR01000004.1"/>
</dbReference>
<dbReference type="Pfam" id="PF12728">
    <property type="entry name" value="HTH_17"/>
    <property type="match status" value="1"/>
</dbReference>
<proteinExistence type="predicted"/>
<dbReference type="EC" id="2.1.1.72" evidence="1"/>
<protein>
    <recommendedName>
        <fullName evidence="1">site-specific DNA-methyltransferase (adenine-specific)</fullName>
        <ecNumber evidence="1">2.1.1.72</ecNumber>
    </recommendedName>
</protein>
<keyword evidence="2" id="KW-0489">Methyltransferase</keyword>
<dbReference type="GO" id="GO:0008170">
    <property type="term" value="F:N-methyltransferase activity"/>
    <property type="evidence" value="ECO:0007669"/>
    <property type="project" value="InterPro"/>
</dbReference>
<organism evidence="10 11">
    <name type="scientific">Butyrivibrio hungatei</name>
    <dbReference type="NCBI Taxonomy" id="185008"/>
    <lineage>
        <taxon>Bacteria</taxon>
        <taxon>Bacillati</taxon>
        <taxon>Bacillota</taxon>
        <taxon>Clostridia</taxon>
        <taxon>Lachnospirales</taxon>
        <taxon>Lachnospiraceae</taxon>
        <taxon>Butyrivibrio</taxon>
    </lineage>
</organism>
<feature type="domain" description="TaqI-like C-terminal specificity" evidence="9">
    <location>
        <begin position="508"/>
        <end position="620"/>
    </location>
</feature>
<evidence type="ECO:0000259" key="7">
    <source>
        <dbReference type="Pfam" id="PF02384"/>
    </source>
</evidence>
<evidence type="ECO:0000259" key="8">
    <source>
        <dbReference type="Pfam" id="PF12728"/>
    </source>
</evidence>
<keyword evidence="11" id="KW-1185">Reference proteome</keyword>
<dbReference type="GO" id="GO:0009307">
    <property type="term" value="P:DNA restriction-modification system"/>
    <property type="evidence" value="ECO:0007669"/>
    <property type="project" value="UniProtKB-KW"/>
</dbReference>
<evidence type="ECO:0000259" key="9">
    <source>
        <dbReference type="Pfam" id="PF12950"/>
    </source>
</evidence>
<evidence type="ECO:0000256" key="1">
    <source>
        <dbReference type="ARBA" id="ARBA00011900"/>
    </source>
</evidence>
<dbReference type="PROSITE" id="PS00092">
    <property type="entry name" value="N6_MTASE"/>
    <property type="match status" value="1"/>
</dbReference>
<keyword evidence="6" id="KW-0472">Membrane</keyword>
<dbReference type="GO" id="GO:0003677">
    <property type="term" value="F:DNA binding"/>
    <property type="evidence" value="ECO:0007669"/>
    <property type="project" value="InterPro"/>
</dbReference>
<dbReference type="Pfam" id="PF02384">
    <property type="entry name" value="N6_Mtase"/>
    <property type="match status" value="1"/>
</dbReference>
<dbReference type="Gene3D" id="3.40.50.150">
    <property type="entry name" value="Vaccinia Virus protein VP39"/>
    <property type="match status" value="1"/>
</dbReference>
<dbReference type="GO" id="GO:0032259">
    <property type="term" value="P:methylation"/>
    <property type="evidence" value="ECO:0007669"/>
    <property type="project" value="UniProtKB-KW"/>
</dbReference>
<dbReference type="InterPro" id="IPR050953">
    <property type="entry name" value="N4_N6_ade-DNA_methylase"/>
</dbReference>
<feature type="transmembrane region" description="Helical" evidence="6">
    <location>
        <begin position="582"/>
        <end position="602"/>
    </location>
</feature>
<dbReference type="InterPro" id="IPR003356">
    <property type="entry name" value="DNA_methylase_A-5"/>
</dbReference>
<feature type="domain" description="Helix-turn-helix" evidence="8">
    <location>
        <begin position="13"/>
        <end position="60"/>
    </location>
</feature>
<keyword evidence="6" id="KW-1133">Transmembrane helix</keyword>
<evidence type="ECO:0000256" key="2">
    <source>
        <dbReference type="ARBA" id="ARBA00022603"/>
    </source>
</evidence>
<gene>
    <name evidence="10" type="ORF">SAMN02910451_00742</name>
</gene>
<dbReference type="PANTHER" id="PTHR33841">
    <property type="entry name" value="DNA METHYLTRANSFERASE YEEA-RELATED"/>
    <property type="match status" value="1"/>
</dbReference>
<evidence type="ECO:0000256" key="4">
    <source>
        <dbReference type="ARBA" id="ARBA00022747"/>
    </source>
</evidence>
<evidence type="ECO:0000256" key="3">
    <source>
        <dbReference type="ARBA" id="ARBA00022679"/>
    </source>
</evidence>
<dbReference type="Pfam" id="PF12950">
    <property type="entry name" value="TaqI_C"/>
    <property type="match status" value="1"/>
</dbReference>
<sequence>MEKQEQISIKNDMLSIDETADVLGISSATVRNWIKLEKLSATKFEEKYFLNKESVLNLKENLADSDLLKKRRNKSTANGRFIPKSYISKASPNYDIISSVIKALEENSQITDKDFLAILTYYGKAYLDTLSLDEAGKKRLLEPLAHDEDDSFSHILSILKEYPLTYIEGEDTLGMFYISLRSLKTKKASGAYYTPFFVVDKCIENLRDVTSGTVCDPSCGTGNFLLRLPKDIPLHNLYGYDIDSIAVVIARINLAVKYRIKENNELDVLFKNIKADDFLTPAAPDAITQKFNHIIGNPPWGYSYSKDEIQKLGEVYKCARVSGNPESFSIFTERALSLLSREGTMSFVLPETLLGAGVHENIRQIISGKANIASLYYMGEIFDNVQCPCILLTLKQSDSENGFKASGTKTLVSFYKKSLKSKTKGKDSSSEGLYPERLVLIKSFETSRKKDDTSSFHMLCDDNEKKILDKIDGCEHFTLKGKSEFALGIVTGNNKTLLSPVKKSGYEEIIKGSDIERYKIGEIHNFIKYDPQKFQQIAPEGMYRAKEKLLYKFISNTPVFAYDDKQRLSLNSANILIPNVPGYSALYILAILNSPVISFYYSHTCKNMKVLRSEIEKLPIAKCDPETEREISLLVKKIINCNEASLYQKELSNKIAALYGLTSNELDIMTK</sequence>
<reference evidence="11" key="1">
    <citation type="submission" date="2016-10" db="EMBL/GenBank/DDBJ databases">
        <authorList>
            <person name="Varghese N."/>
            <person name="Submissions S."/>
        </authorList>
    </citation>
    <scope>NUCLEOTIDE SEQUENCE [LARGE SCALE GENOMIC DNA]</scope>
    <source>
        <strain evidence="11">XBD2006</strain>
    </source>
</reference>
<dbReference type="GO" id="GO:0009007">
    <property type="term" value="F:site-specific DNA-methyltransferase (adenine-specific) activity"/>
    <property type="evidence" value="ECO:0007669"/>
    <property type="project" value="UniProtKB-EC"/>
</dbReference>
<name>A0A1G5BHD7_9FIRM</name>
<keyword evidence="6" id="KW-0812">Transmembrane</keyword>
<dbReference type="InterPro" id="IPR041657">
    <property type="entry name" value="HTH_17"/>
</dbReference>
<dbReference type="PANTHER" id="PTHR33841:SF1">
    <property type="entry name" value="DNA METHYLTRANSFERASE A"/>
    <property type="match status" value="1"/>
</dbReference>
<dbReference type="PRINTS" id="PR00507">
    <property type="entry name" value="N12N6MTFRASE"/>
</dbReference>
<keyword evidence="4" id="KW-0680">Restriction system</keyword>
<dbReference type="SUPFAM" id="SSF53335">
    <property type="entry name" value="S-adenosyl-L-methionine-dependent methyltransferases"/>
    <property type="match status" value="1"/>
</dbReference>
<dbReference type="InterPro" id="IPR029063">
    <property type="entry name" value="SAM-dependent_MTases_sf"/>
</dbReference>
<evidence type="ECO:0000313" key="11">
    <source>
        <dbReference type="Proteomes" id="UP000183047"/>
    </source>
</evidence>
<evidence type="ECO:0000313" key="10">
    <source>
        <dbReference type="EMBL" id="SCX89613.1"/>
    </source>
</evidence>
<dbReference type="AlphaFoldDB" id="A0A1G5BHD7"/>
<dbReference type="InterPro" id="IPR002052">
    <property type="entry name" value="DNA_methylase_N6_adenine_CS"/>
</dbReference>
<evidence type="ECO:0000256" key="5">
    <source>
        <dbReference type="ARBA" id="ARBA00047942"/>
    </source>
</evidence>
<accession>A0A1G5BHD7</accession>
<keyword evidence="3" id="KW-0808">Transferase</keyword>
<dbReference type="InterPro" id="IPR025931">
    <property type="entry name" value="TaqI_C"/>
</dbReference>
<dbReference type="EMBL" id="FMUR01000004">
    <property type="protein sequence ID" value="SCX89613.1"/>
    <property type="molecule type" value="Genomic_DNA"/>
</dbReference>
<dbReference type="Proteomes" id="UP000183047">
    <property type="component" value="Unassembled WGS sequence"/>
</dbReference>
<evidence type="ECO:0000256" key="6">
    <source>
        <dbReference type="SAM" id="Phobius"/>
    </source>
</evidence>
<dbReference type="CDD" id="cd02440">
    <property type="entry name" value="AdoMet_MTases"/>
    <property type="match status" value="1"/>
</dbReference>